<evidence type="ECO:0000313" key="3">
    <source>
        <dbReference type="Proteomes" id="UP001583177"/>
    </source>
</evidence>
<feature type="transmembrane region" description="Helical" evidence="1">
    <location>
        <begin position="234"/>
        <end position="254"/>
    </location>
</feature>
<sequence length="258" mass="29631">MKREQHISGDTKTYLTGRGRHFSSTALSHFVDAVNYEAVSELLSVFDKNLLVSIQEDDLSEPIHVIQSSDTYQLEYRRDAQQLVNLLLGQRLRGPNQAASKYLSPVIEDVEQGHRGGMRQKETSPVPGWEVIKVNSNDDEIELYQDVITRSITLKKPCVNFLANSQSDSNAEDFKDRFPTYSTEWFNIEQGVRAPTEDILGTLRDRWKIPSLTETVDITWLSYFLSMWQRTFSISWMTLLLYGLRIFPLVALLAHKAK</sequence>
<keyword evidence="3" id="KW-1185">Reference proteome</keyword>
<keyword evidence="1" id="KW-0812">Transmembrane</keyword>
<accession>A0ABR3WUI0</accession>
<gene>
    <name evidence="2" type="ORF">Daus18300_006474</name>
</gene>
<evidence type="ECO:0000313" key="2">
    <source>
        <dbReference type="EMBL" id="KAL1867075.1"/>
    </source>
</evidence>
<organism evidence="2 3">
    <name type="scientific">Diaporthe australafricana</name>
    <dbReference type="NCBI Taxonomy" id="127596"/>
    <lineage>
        <taxon>Eukaryota</taxon>
        <taxon>Fungi</taxon>
        <taxon>Dikarya</taxon>
        <taxon>Ascomycota</taxon>
        <taxon>Pezizomycotina</taxon>
        <taxon>Sordariomycetes</taxon>
        <taxon>Sordariomycetidae</taxon>
        <taxon>Diaporthales</taxon>
        <taxon>Diaporthaceae</taxon>
        <taxon>Diaporthe</taxon>
    </lineage>
</organism>
<dbReference type="EMBL" id="JAWRVE010000052">
    <property type="protein sequence ID" value="KAL1867075.1"/>
    <property type="molecule type" value="Genomic_DNA"/>
</dbReference>
<protein>
    <submittedName>
        <fullName evidence="2">Uncharacterized protein</fullName>
    </submittedName>
</protein>
<evidence type="ECO:0000256" key="1">
    <source>
        <dbReference type="SAM" id="Phobius"/>
    </source>
</evidence>
<reference evidence="2 3" key="1">
    <citation type="journal article" date="2024" name="IMA Fungus">
        <title>IMA Genome - F19 : A genome assembly and annotation guide to empower mycologists, including annotated draft genome sequences of Ceratocystis pirilliformis, Diaporthe australafricana, Fusarium ophioides, Paecilomyces lecythidis, and Sporothrix stenoceras.</title>
        <authorList>
            <person name="Aylward J."/>
            <person name="Wilson A.M."/>
            <person name="Visagie C.M."/>
            <person name="Spraker J."/>
            <person name="Barnes I."/>
            <person name="Buitendag C."/>
            <person name="Ceriani C."/>
            <person name="Del Mar Angel L."/>
            <person name="du Plessis D."/>
            <person name="Fuchs T."/>
            <person name="Gasser K."/>
            <person name="Kramer D."/>
            <person name="Li W."/>
            <person name="Munsamy K."/>
            <person name="Piso A."/>
            <person name="Price J.L."/>
            <person name="Sonnekus B."/>
            <person name="Thomas C."/>
            <person name="van der Nest A."/>
            <person name="van Dijk A."/>
            <person name="van Heerden A."/>
            <person name="van Vuuren N."/>
            <person name="Yilmaz N."/>
            <person name="Duong T.A."/>
            <person name="van der Merwe N.A."/>
            <person name="Wingfield M.J."/>
            <person name="Wingfield B.D."/>
        </authorList>
    </citation>
    <scope>NUCLEOTIDE SEQUENCE [LARGE SCALE GENOMIC DNA]</scope>
    <source>
        <strain evidence="2 3">CMW 18300</strain>
    </source>
</reference>
<proteinExistence type="predicted"/>
<dbReference type="Proteomes" id="UP001583177">
    <property type="component" value="Unassembled WGS sequence"/>
</dbReference>
<name>A0ABR3WUI0_9PEZI</name>
<keyword evidence="1" id="KW-0472">Membrane</keyword>
<keyword evidence="1" id="KW-1133">Transmembrane helix</keyword>
<comment type="caution">
    <text evidence="2">The sequence shown here is derived from an EMBL/GenBank/DDBJ whole genome shotgun (WGS) entry which is preliminary data.</text>
</comment>